<dbReference type="InterPro" id="IPR001173">
    <property type="entry name" value="Glyco_trans_2-like"/>
</dbReference>
<feature type="domain" description="Glycosyltransferase 2-like" evidence="1">
    <location>
        <begin position="5"/>
        <end position="148"/>
    </location>
</feature>
<dbReference type="Gene3D" id="3.90.550.10">
    <property type="entry name" value="Spore Coat Polysaccharide Biosynthesis Protein SpsA, Chain A"/>
    <property type="match status" value="1"/>
</dbReference>
<keyword evidence="2" id="KW-0808">Transferase</keyword>
<name>A0A2H0W3B3_9BACT</name>
<evidence type="ECO:0000313" key="2">
    <source>
        <dbReference type="EMBL" id="PIS05852.1"/>
    </source>
</evidence>
<dbReference type="InterPro" id="IPR029044">
    <property type="entry name" value="Nucleotide-diphossugar_trans"/>
</dbReference>
<evidence type="ECO:0000313" key="3">
    <source>
        <dbReference type="Proteomes" id="UP000229056"/>
    </source>
</evidence>
<protein>
    <submittedName>
        <fullName evidence="2">Glycosyltransferase family 2 protein</fullName>
    </submittedName>
</protein>
<dbReference type="AlphaFoldDB" id="A0A2H0W3B3"/>
<dbReference type="GO" id="GO:0016740">
    <property type="term" value="F:transferase activity"/>
    <property type="evidence" value="ECO:0007669"/>
    <property type="project" value="UniProtKB-KW"/>
</dbReference>
<dbReference type="CDD" id="cd04179">
    <property type="entry name" value="DPM_DPG-synthase_like"/>
    <property type="match status" value="1"/>
</dbReference>
<gene>
    <name evidence="2" type="ORF">COT80_03740</name>
</gene>
<dbReference type="PANTHER" id="PTHR48090">
    <property type="entry name" value="UNDECAPRENYL-PHOSPHATE 4-DEOXY-4-FORMAMIDO-L-ARABINOSE TRANSFERASE-RELATED"/>
    <property type="match status" value="1"/>
</dbReference>
<sequence>MKTLVLIPAYNEDKKIGDVVSDVKSKGIDVLVVDDGSMDQTSSISLKKGAIVLKHKINRGQGAAIATGIEYAKRNHYEVVVFFDADGQMKSEEIRKLIDPVIKNESEVVLGSRFLGLAKNIPISKLLVLKLAILFTRLTTGLKLTDTHNGFQAWSMLALDKINLTQDRQAYASELLQEISENNIKYKEVPVTIEYTDYSKQKGQSIFNAINIVFNLLIKK</sequence>
<proteinExistence type="predicted"/>
<dbReference type="EMBL" id="PEZY01000012">
    <property type="protein sequence ID" value="PIS05852.1"/>
    <property type="molecule type" value="Genomic_DNA"/>
</dbReference>
<dbReference type="Pfam" id="PF00535">
    <property type="entry name" value="Glycos_transf_2"/>
    <property type="match status" value="1"/>
</dbReference>
<reference evidence="3" key="1">
    <citation type="submission" date="2017-09" db="EMBL/GenBank/DDBJ databases">
        <title>Depth-based differentiation of microbial function through sediment-hosted aquifers and enrichment of novel symbionts in the deep terrestrial subsurface.</title>
        <authorList>
            <person name="Probst A.J."/>
            <person name="Ladd B."/>
            <person name="Jarett J.K."/>
            <person name="Geller-Mcgrath D.E."/>
            <person name="Sieber C.M.K."/>
            <person name="Emerson J.B."/>
            <person name="Anantharaman K."/>
            <person name="Thomas B.C."/>
            <person name="Malmstrom R."/>
            <person name="Stieglmeier M."/>
            <person name="Klingl A."/>
            <person name="Woyke T."/>
            <person name="Ryan C.M."/>
            <person name="Banfield J.F."/>
        </authorList>
    </citation>
    <scope>NUCLEOTIDE SEQUENCE [LARGE SCALE GENOMIC DNA]</scope>
</reference>
<organism evidence="2 3">
    <name type="scientific">Candidatus Buchananbacteria bacterium CG10_big_fil_rev_8_21_14_0_10_33_19</name>
    <dbReference type="NCBI Taxonomy" id="1974525"/>
    <lineage>
        <taxon>Bacteria</taxon>
        <taxon>Candidatus Buchananiibacteriota</taxon>
    </lineage>
</organism>
<accession>A0A2H0W3B3</accession>
<comment type="caution">
    <text evidence="2">The sequence shown here is derived from an EMBL/GenBank/DDBJ whole genome shotgun (WGS) entry which is preliminary data.</text>
</comment>
<dbReference type="PANTHER" id="PTHR48090:SF7">
    <property type="entry name" value="RFBJ PROTEIN"/>
    <property type="match status" value="1"/>
</dbReference>
<dbReference type="Proteomes" id="UP000229056">
    <property type="component" value="Unassembled WGS sequence"/>
</dbReference>
<evidence type="ECO:0000259" key="1">
    <source>
        <dbReference type="Pfam" id="PF00535"/>
    </source>
</evidence>
<dbReference type="InterPro" id="IPR050256">
    <property type="entry name" value="Glycosyltransferase_2"/>
</dbReference>
<dbReference type="SUPFAM" id="SSF53448">
    <property type="entry name" value="Nucleotide-diphospho-sugar transferases"/>
    <property type="match status" value="1"/>
</dbReference>